<organism evidence="3 4">
    <name type="scientific">Bacillus aquiflavi</name>
    <dbReference type="NCBI Taxonomy" id="2672567"/>
    <lineage>
        <taxon>Bacteria</taxon>
        <taxon>Bacillati</taxon>
        <taxon>Bacillota</taxon>
        <taxon>Bacilli</taxon>
        <taxon>Bacillales</taxon>
        <taxon>Bacillaceae</taxon>
        <taxon>Bacillus</taxon>
    </lineage>
</organism>
<feature type="transmembrane region" description="Helical" evidence="1">
    <location>
        <begin position="9"/>
        <end position="26"/>
    </location>
</feature>
<feature type="transmembrane region" description="Helical" evidence="1">
    <location>
        <begin position="72"/>
        <end position="89"/>
    </location>
</feature>
<dbReference type="Proteomes" id="UP000570010">
    <property type="component" value="Unassembled WGS sequence"/>
</dbReference>
<evidence type="ECO:0000313" key="5">
    <source>
        <dbReference type="Proteomes" id="UP000570010"/>
    </source>
</evidence>
<keyword evidence="4" id="KW-1185">Reference proteome</keyword>
<reference evidence="3 4" key="1">
    <citation type="submission" date="2020-02" db="EMBL/GenBank/DDBJ databases">
        <title>Bacillus aquiflavi sp. nov., isolated from yellow water of strong flavor Chinese baijiu in Yibin region of China.</title>
        <authorList>
            <person name="Xie J."/>
        </authorList>
    </citation>
    <scope>NUCLEOTIDE SEQUENCE [LARGE SCALE GENOMIC DNA]</scope>
    <source>
        <strain evidence="3 4">3H-10</strain>
    </source>
</reference>
<feature type="transmembrane region" description="Helical" evidence="1">
    <location>
        <begin position="32"/>
        <end position="60"/>
    </location>
</feature>
<dbReference type="EMBL" id="JAAIWN010000036">
    <property type="protein sequence ID" value="NEY82489.1"/>
    <property type="molecule type" value="Genomic_DNA"/>
</dbReference>
<dbReference type="EMBL" id="JACEIO010000036">
    <property type="protein sequence ID" value="MBA4538169.1"/>
    <property type="molecule type" value="Genomic_DNA"/>
</dbReference>
<gene>
    <name evidence="3" type="ORF">G4D64_13485</name>
    <name evidence="2" type="ORF">H1Z61_13755</name>
</gene>
<reference evidence="2 5" key="2">
    <citation type="submission" date="2020-07" db="EMBL/GenBank/DDBJ databases">
        <authorList>
            <person name="Feng H."/>
        </authorList>
    </citation>
    <scope>NUCLEOTIDE SEQUENCE [LARGE SCALE GENOMIC DNA]</scope>
    <source>
        <strain evidence="5">s-12</strain>
        <strain evidence="2">S-12</strain>
    </source>
</reference>
<evidence type="ECO:0000313" key="3">
    <source>
        <dbReference type="EMBL" id="NEY82489.1"/>
    </source>
</evidence>
<keyword evidence="1" id="KW-0472">Membrane</keyword>
<protein>
    <submittedName>
        <fullName evidence="3">Uncharacterized protein</fullName>
    </submittedName>
</protein>
<keyword evidence="1" id="KW-0812">Transmembrane</keyword>
<sequence>MKNFTINKILFILFLAGLIMTIFIVYKDMNSTFSYIFVILFVIYLLVYALFLITLVMINIRKLKRTEIRKRTLTFIILFVLFSAMIFITNYAFQPEKNDKYSFLITALGCSFGVSFFDLAFFKKEKSECL</sequence>
<evidence type="ECO:0000256" key="1">
    <source>
        <dbReference type="SAM" id="Phobius"/>
    </source>
</evidence>
<name>A0A6B3VWP7_9BACI</name>
<keyword evidence="1" id="KW-1133">Transmembrane helix</keyword>
<proteinExistence type="predicted"/>
<dbReference type="AlphaFoldDB" id="A0A6B3VWP7"/>
<evidence type="ECO:0000313" key="2">
    <source>
        <dbReference type="EMBL" id="MBA4538169.1"/>
    </source>
</evidence>
<comment type="caution">
    <text evidence="3">The sequence shown here is derived from an EMBL/GenBank/DDBJ whole genome shotgun (WGS) entry which is preliminary data.</text>
</comment>
<evidence type="ECO:0000313" key="4">
    <source>
        <dbReference type="Proteomes" id="UP000472971"/>
    </source>
</evidence>
<feature type="transmembrane region" description="Helical" evidence="1">
    <location>
        <begin position="101"/>
        <end position="122"/>
    </location>
</feature>
<dbReference type="Proteomes" id="UP000472971">
    <property type="component" value="Unassembled WGS sequence"/>
</dbReference>
<accession>A0A6B3VWP7</accession>
<dbReference type="RefSeq" id="WP_163242895.1">
    <property type="nucleotide sequence ID" value="NZ_CP082780.1"/>
</dbReference>